<feature type="transmembrane region" description="Helical" evidence="10">
    <location>
        <begin position="166"/>
        <end position="185"/>
    </location>
</feature>
<proteinExistence type="inferred from homology"/>
<evidence type="ECO:0000313" key="12">
    <source>
        <dbReference type="Proteomes" id="UP000289794"/>
    </source>
</evidence>
<feature type="transmembrane region" description="Helical" evidence="10">
    <location>
        <begin position="355"/>
        <end position="376"/>
    </location>
</feature>
<keyword evidence="4" id="KW-0813">Transport</keyword>
<dbReference type="Pfam" id="PF01554">
    <property type="entry name" value="MatE"/>
    <property type="match status" value="2"/>
</dbReference>
<dbReference type="AlphaFoldDB" id="A0A4P6M4T5"/>
<evidence type="ECO:0000256" key="3">
    <source>
        <dbReference type="ARBA" id="ARBA00022106"/>
    </source>
</evidence>
<evidence type="ECO:0000256" key="8">
    <source>
        <dbReference type="ARBA" id="ARBA00023136"/>
    </source>
</evidence>
<dbReference type="PIRSF" id="PIRSF006603">
    <property type="entry name" value="DinF"/>
    <property type="match status" value="1"/>
</dbReference>
<feature type="transmembrane region" description="Helical" evidence="10">
    <location>
        <begin position="92"/>
        <end position="115"/>
    </location>
</feature>
<keyword evidence="5" id="KW-1003">Cell membrane</keyword>
<dbReference type="EMBL" id="CP035945">
    <property type="protein sequence ID" value="QBE98407.1"/>
    <property type="molecule type" value="Genomic_DNA"/>
</dbReference>
<protein>
    <recommendedName>
        <fullName evidence="3">Multidrug export protein MepA</fullName>
    </recommendedName>
</protein>
<dbReference type="RefSeq" id="WP_165392525.1">
    <property type="nucleotide sequence ID" value="NZ_CP035945.1"/>
</dbReference>
<evidence type="ECO:0000313" key="11">
    <source>
        <dbReference type="EMBL" id="QBE98407.1"/>
    </source>
</evidence>
<dbReference type="InterPro" id="IPR002528">
    <property type="entry name" value="MATE_fam"/>
</dbReference>
<feature type="transmembrane region" description="Helical" evidence="10">
    <location>
        <begin position="281"/>
        <end position="301"/>
    </location>
</feature>
<evidence type="ECO:0000256" key="1">
    <source>
        <dbReference type="ARBA" id="ARBA00004651"/>
    </source>
</evidence>
<dbReference type="NCBIfam" id="TIGR00797">
    <property type="entry name" value="matE"/>
    <property type="match status" value="1"/>
</dbReference>
<feature type="transmembrane region" description="Helical" evidence="10">
    <location>
        <begin position="385"/>
        <end position="406"/>
    </location>
</feature>
<dbReference type="GO" id="GO:0015297">
    <property type="term" value="F:antiporter activity"/>
    <property type="evidence" value="ECO:0007669"/>
    <property type="project" value="InterPro"/>
</dbReference>
<comment type="subcellular location">
    <subcellularLocation>
        <location evidence="1">Cell membrane</location>
        <topology evidence="1">Multi-pass membrane protein</topology>
    </subcellularLocation>
</comment>
<reference evidence="11 12" key="1">
    <citation type="submission" date="2019-01" db="EMBL/GenBank/DDBJ databases">
        <title>PMF-metabolizing Aryl O-demethylase.</title>
        <authorList>
            <person name="Kim M."/>
        </authorList>
    </citation>
    <scope>NUCLEOTIDE SEQUENCE [LARGE SCALE GENOMIC DNA]</scope>
    <source>
        <strain evidence="11 12">PMF1</strain>
    </source>
</reference>
<evidence type="ECO:0000256" key="5">
    <source>
        <dbReference type="ARBA" id="ARBA00022475"/>
    </source>
</evidence>
<feature type="transmembrane region" description="Helical" evidence="10">
    <location>
        <begin position="135"/>
        <end position="154"/>
    </location>
</feature>
<feature type="transmembrane region" description="Helical" evidence="10">
    <location>
        <begin position="44"/>
        <end position="71"/>
    </location>
</feature>
<feature type="transmembrane region" description="Helical" evidence="10">
    <location>
        <begin position="321"/>
        <end position="343"/>
    </location>
</feature>
<evidence type="ECO:0000256" key="2">
    <source>
        <dbReference type="ARBA" id="ARBA00008417"/>
    </source>
</evidence>
<dbReference type="GO" id="GO:0005886">
    <property type="term" value="C:plasma membrane"/>
    <property type="evidence" value="ECO:0007669"/>
    <property type="project" value="UniProtKB-SubCell"/>
</dbReference>
<dbReference type="Proteomes" id="UP000289794">
    <property type="component" value="Chromosome"/>
</dbReference>
<keyword evidence="8 10" id="KW-0472">Membrane</keyword>
<keyword evidence="7 10" id="KW-1133">Transmembrane helix</keyword>
<evidence type="ECO:0000256" key="4">
    <source>
        <dbReference type="ARBA" id="ARBA00022448"/>
    </source>
</evidence>
<organism evidence="11 12">
    <name type="scientific">Blautia producta</name>
    <dbReference type="NCBI Taxonomy" id="33035"/>
    <lineage>
        <taxon>Bacteria</taxon>
        <taxon>Bacillati</taxon>
        <taxon>Bacillota</taxon>
        <taxon>Clostridia</taxon>
        <taxon>Lachnospirales</taxon>
        <taxon>Lachnospiraceae</taxon>
        <taxon>Blautia</taxon>
    </lineage>
</organism>
<comment type="similarity">
    <text evidence="2">Belongs to the multi antimicrobial extrusion (MATE) (TC 2.A.66.1) family. MepA subfamily.</text>
</comment>
<dbReference type="KEGG" id="bpro:PMF13cell1_03973"/>
<dbReference type="InterPro" id="IPR045070">
    <property type="entry name" value="MATE_MepA-like"/>
</dbReference>
<keyword evidence="9" id="KW-0046">Antibiotic resistance</keyword>
<evidence type="ECO:0000256" key="10">
    <source>
        <dbReference type="SAM" id="Phobius"/>
    </source>
</evidence>
<dbReference type="InterPro" id="IPR048279">
    <property type="entry name" value="MdtK-like"/>
</dbReference>
<feature type="transmembrane region" description="Helical" evidence="10">
    <location>
        <begin position="12"/>
        <end position="32"/>
    </location>
</feature>
<name>A0A4P6M4T5_9FIRM</name>
<evidence type="ECO:0000256" key="9">
    <source>
        <dbReference type="ARBA" id="ARBA00023251"/>
    </source>
</evidence>
<feature type="transmembrane region" description="Helical" evidence="10">
    <location>
        <begin position="191"/>
        <end position="211"/>
    </location>
</feature>
<accession>A0A4P6M4T5</accession>
<evidence type="ECO:0000256" key="6">
    <source>
        <dbReference type="ARBA" id="ARBA00022692"/>
    </source>
</evidence>
<dbReference type="GO" id="GO:0046677">
    <property type="term" value="P:response to antibiotic"/>
    <property type="evidence" value="ECO:0007669"/>
    <property type="project" value="UniProtKB-KW"/>
</dbReference>
<gene>
    <name evidence="11" type="primary">mepA_25</name>
    <name evidence="11" type="ORF">PMF13cell1_03973</name>
</gene>
<evidence type="ECO:0000256" key="7">
    <source>
        <dbReference type="ARBA" id="ARBA00022989"/>
    </source>
</evidence>
<dbReference type="InterPro" id="IPR051327">
    <property type="entry name" value="MATE_MepA_subfamily"/>
</dbReference>
<dbReference type="CDD" id="cd13143">
    <property type="entry name" value="MATE_MepA_like"/>
    <property type="match status" value="1"/>
</dbReference>
<sequence length="441" mass="47336">MAENRLGQQPLKSLLLTMCSQTTFSLILYSMYGLTDAFYVSRGVGGYASAAVGVFSPVTVLIGGITTTVGTGTGSVLSRKLGANEKDKAGDAVGCMFFLWIVCAGLVTLFGLSLFEPLARLLGASGQILPYIRDYGKILLAGTIISTGFSGVMRANGDISYSTLQWSLPVFMNMVLDPLFIYVFHMGISGAALATLASQAVSMVTSLYYFFIRKKTPCRISPGQIRFHRALAREIISVGLPSFLNNLGSGLVIAVFNHMLSAAGGAMALGAYSILSRITSVLFTPFTGIMQGIQPIIGYNYGDRNYKRVRDTVRCALKADFFYGLAVTLLSLAGAGLVFRFFTDREEIRMIGTQALRIMSLSFCVKGFVQTAAAYFQSTGNARMAFLLSIGSICLIQLPILLTAGLLGNITVLWAACAAGDVVTAVWAVLIYRKNKCEVSV</sequence>
<dbReference type="PANTHER" id="PTHR43823:SF3">
    <property type="entry name" value="MULTIDRUG EXPORT PROTEIN MEPA"/>
    <property type="match status" value="1"/>
</dbReference>
<keyword evidence="6 10" id="KW-0812">Transmembrane</keyword>
<dbReference type="PANTHER" id="PTHR43823">
    <property type="entry name" value="SPORULATION PROTEIN YKVU"/>
    <property type="match status" value="1"/>
</dbReference>
<dbReference type="GO" id="GO:0042910">
    <property type="term" value="F:xenobiotic transmembrane transporter activity"/>
    <property type="evidence" value="ECO:0007669"/>
    <property type="project" value="InterPro"/>
</dbReference>
<feature type="transmembrane region" description="Helical" evidence="10">
    <location>
        <begin position="412"/>
        <end position="432"/>
    </location>
</feature>